<evidence type="ECO:0000256" key="2">
    <source>
        <dbReference type="ARBA" id="ARBA00023136"/>
    </source>
</evidence>
<proteinExistence type="predicted"/>
<dbReference type="Gene3D" id="3.30.1450.10">
    <property type="match status" value="1"/>
</dbReference>
<reference evidence="4" key="1">
    <citation type="submission" date="2018-05" db="EMBL/GenBank/DDBJ databases">
        <authorList>
            <person name="Lanie J.A."/>
            <person name="Ng W.-L."/>
            <person name="Kazmierczak K.M."/>
            <person name="Andrzejewski T.M."/>
            <person name="Davidsen T.M."/>
            <person name="Wayne K.J."/>
            <person name="Tettelin H."/>
            <person name="Glass J.I."/>
            <person name="Rusch D."/>
            <person name="Podicherti R."/>
            <person name="Tsui H.-C.T."/>
            <person name="Winkler M.E."/>
        </authorList>
    </citation>
    <scope>NUCLEOTIDE SEQUENCE</scope>
</reference>
<protein>
    <recommendedName>
        <fullName evidence="3">Outer membrane protein assembly factor BamE domain-containing protein</fullName>
    </recommendedName>
</protein>
<name>A0A383B309_9ZZZZ</name>
<dbReference type="Pfam" id="PF04355">
    <property type="entry name" value="BamE"/>
    <property type="match status" value="1"/>
</dbReference>
<evidence type="ECO:0000259" key="3">
    <source>
        <dbReference type="Pfam" id="PF04355"/>
    </source>
</evidence>
<accession>A0A383B309</accession>
<dbReference type="AlphaFoldDB" id="A0A383B309"/>
<evidence type="ECO:0000313" key="4">
    <source>
        <dbReference type="EMBL" id="SVE14223.1"/>
    </source>
</evidence>
<sequence>SQLMGTPSSLGLFDDDVWYYVTQRTENKGFLKPLLTDQQVLALEFDEQEILQSIERYGLEEAQLIEPLDDKTPTVGRKLTILQQLFGNFGRFKDDAGEMGGYGP</sequence>
<dbReference type="InterPro" id="IPR037873">
    <property type="entry name" value="BamE-like"/>
</dbReference>
<gene>
    <name evidence="4" type="ORF">METZ01_LOCUS467077</name>
</gene>
<dbReference type="EMBL" id="UINC01196974">
    <property type="protein sequence ID" value="SVE14223.1"/>
    <property type="molecule type" value="Genomic_DNA"/>
</dbReference>
<feature type="non-terminal residue" evidence="4">
    <location>
        <position position="1"/>
    </location>
</feature>
<feature type="domain" description="Outer membrane protein assembly factor BamE" evidence="3">
    <location>
        <begin position="2"/>
        <end position="54"/>
    </location>
</feature>
<organism evidence="4">
    <name type="scientific">marine metagenome</name>
    <dbReference type="NCBI Taxonomy" id="408172"/>
    <lineage>
        <taxon>unclassified sequences</taxon>
        <taxon>metagenomes</taxon>
        <taxon>ecological metagenomes</taxon>
    </lineage>
</organism>
<dbReference type="InterPro" id="IPR007450">
    <property type="entry name" value="BamE_dom"/>
</dbReference>
<keyword evidence="1" id="KW-0732">Signal</keyword>
<evidence type="ECO:0000256" key="1">
    <source>
        <dbReference type="ARBA" id="ARBA00022729"/>
    </source>
</evidence>
<dbReference type="GO" id="GO:0019867">
    <property type="term" value="C:outer membrane"/>
    <property type="evidence" value="ECO:0007669"/>
    <property type="project" value="InterPro"/>
</dbReference>
<keyword evidence="2" id="KW-0472">Membrane</keyword>